<keyword evidence="2" id="KW-0238">DNA-binding</keyword>
<keyword evidence="1" id="KW-0805">Transcription regulation</keyword>
<keyword evidence="3" id="KW-0804">Transcription</keyword>
<evidence type="ECO:0000313" key="5">
    <source>
        <dbReference type="EMBL" id="OCL26883.1"/>
    </source>
</evidence>
<dbReference type="InterPro" id="IPR001845">
    <property type="entry name" value="HTH_ArsR_DNA-bd_dom"/>
</dbReference>
<dbReference type="AlphaFoldDB" id="A0A1C0A9D5"/>
<dbReference type="InterPro" id="IPR051011">
    <property type="entry name" value="Metal_resp_trans_reg"/>
</dbReference>
<dbReference type="OrthoDB" id="9798835at2"/>
<sequence>MPLLAKLKSDLFKALAHPIRIQILELLREGELCVCHIYEHLDQSQSNISQHLAKLKNAQLVKDRKDGLQVYYSLKDEKVIEILKIAKVILLKQLEETRESLLEG</sequence>
<proteinExistence type="predicted"/>
<dbReference type="Pfam" id="PF01022">
    <property type="entry name" value="HTH_5"/>
    <property type="match status" value="1"/>
</dbReference>
<gene>
    <name evidence="5" type="ORF">U472_05175</name>
</gene>
<dbReference type="PROSITE" id="PS50987">
    <property type="entry name" value="HTH_ARSR_2"/>
    <property type="match status" value="1"/>
</dbReference>
<dbReference type="InterPro" id="IPR011991">
    <property type="entry name" value="ArsR-like_HTH"/>
</dbReference>
<dbReference type="GO" id="GO:0003700">
    <property type="term" value="F:DNA-binding transcription factor activity"/>
    <property type="evidence" value="ECO:0007669"/>
    <property type="project" value="InterPro"/>
</dbReference>
<feature type="domain" description="HTH arsR-type" evidence="4">
    <location>
        <begin position="1"/>
        <end position="94"/>
    </location>
</feature>
<reference evidence="5 6" key="2">
    <citation type="submission" date="2016-08" db="EMBL/GenBank/DDBJ databases">
        <title>Orenia metallireducens sp. nov. strain Z6, a Novel Metal-reducing Firmicute from the Deep Subsurface.</title>
        <authorList>
            <person name="Maxim B.I."/>
            <person name="Kenneth K."/>
            <person name="Flynn T.M."/>
            <person name="Oloughlin E.J."/>
            <person name="Locke R.A."/>
            <person name="Weber J.R."/>
            <person name="Egan S.M."/>
            <person name="Mackie R.I."/>
            <person name="Cann I.K."/>
        </authorList>
    </citation>
    <scope>NUCLEOTIDE SEQUENCE [LARGE SCALE GENOMIC DNA]</scope>
    <source>
        <strain evidence="5 6">Z6</strain>
    </source>
</reference>
<evidence type="ECO:0000259" key="4">
    <source>
        <dbReference type="PROSITE" id="PS50987"/>
    </source>
</evidence>
<keyword evidence="6" id="KW-1185">Reference proteome</keyword>
<evidence type="ECO:0000256" key="2">
    <source>
        <dbReference type="ARBA" id="ARBA00023125"/>
    </source>
</evidence>
<dbReference type="PRINTS" id="PR00778">
    <property type="entry name" value="HTHARSR"/>
</dbReference>
<dbReference type="GO" id="GO:0003677">
    <property type="term" value="F:DNA binding"/>
    <property type="evidence" value="ECO:0007669"/>
    <property type="project" value="UniProtKB-KW"/>
</dbReference>
<dbReference type="CDD" id="cd00090">
    <property type="entry name" value="HTH_ARSR"/>
    <property type="match status" value="1"/>
</dbReference>
<dbReference type="PANTHER" id="PTHR43132">
    <property type="entry name" value="ARSENICAL RESISTANCE OPERON REPRESSOR ARSR-RELATED"/>
    <property type="match status" value="1"/>
</dbReference>
<dbReference type="InterPro" id="IPR036390">
    <property type="entry name" value="WH_DNA-bd_sf"/>
</dbReference>
<comment type="caution">
    <text evidence="5">The sequence shown here is derived from an EMBL/GenBank/DDBJ whole genome shotgun (WGS) entry which is preliminary data.</text>
</comment>
<dbReference type="PANTHER" id="PTHR43132:SF2">
    <property type="entry name" value="ARSENICAL RESISTANCE OPERON REPRESSOR ARSR-RELATED"/>
    <property type="match status" value="1"/>
</dbReference>
<name>A0A1C0A9D5_9FIRM</name>
<dbReference type="Gene3D" id="1.10.10.10">
    <property type="entry name" value="Winged helix-like DNA-binding domain superfamily/Winged helix DNA-binding domain"/>
    <property type="match status" value="1"/>
</dbReference>
<evidence type="ECO:0000313" key="6">
    <source>
        <dbReference type="Proteomes" id="UP000093514"/>
    </source>
</evidence>
<dbReference type="InterPro" id="IPR036388">
    <property type="entry name" value="WH-like_DNA-bd_sf"/>
</dbReference>
<dbReference type="NCBIfam" id="NF033788">
    <property type="entry name" value="HTH_metalloreg"/>
    <property type="match status" value="1"/>
</dbReference>
<dbReference type="RefSeq" id="WP_068716205.1">
    <property type="nucleotide sequence ID" value="NZ_LWDV01000008.1"/>
</dbReference>
<dbReference type="EMBL" id="LWDV01000008">
    <property type="protein sequence ID" value="OCL26883.1"/>
    <property type="molecule type" value="Genomic_DNA"/>
</dbReference>
<dbReference type="SUPFAM" id="SSF46785">
    <property type="entry name" value="Winged helix' DNA-binding domain"/>
    <property type="match status" value="1"/>
</dbReference>
<evidence type="ECO:0000256" key="1">
    <source>
        <dbReference type="ARBA" id="ARBA00023015"/>
    </source>
</evidence>
<protein>
    <submittedName>
        <fullName evidence="5">Transcriptional regulator</fullName>
    </submittedName>
</protein>
<dbReference type="SMART" id="SM00418">
    <property type="entry name" value="HTH_ARSR"/>
    <property type="match status" value="1"/>
</dbReference>
<organism evidence="5 6">
    <name type="scientific">Orenia metallireducens</name>
    <dbReference type="NCBI Taxonomy" id="1413210"/>
    <lineage>
        <taxon>Bacteria</taxon>
        <taxon>Bacillati</taxon>
        <taxon>Bacillota</taxon>
        <taxon>Clostridia</taxon>
        <taxon>Halanaerobiales</taxon>
        <taxon>Halobacteroidaceae</taxon>
        <taxon>Orenia</taxon>
    </lineage>
</organism>
<accession>A0A1C0A9D5</accession>
<reference evidence="6" key="1">
    <citation type="submission" date="2016-07" db="EMBL/GenBank/DDBJ databases">
        <authorList>
            <person name="Florea S."/>
            <person name="Webb J.S."/>
            <person name="Jaromczyk J."/>
            <person name="Schardl C.L."/>
        </authorList>
    </citation>
    <scope>NUCLEOTIDE SEQUENCE [LARGE SCALE GENOMIC DNA]</scope>
    <source>
        <strain evidence="6">Z6</strain>
    </source>
</reference>
<evidence type="ECO:0000256" key="3">
    <source>
        <dbReference type="ARBA" id="ARBA00023163"/>
    </source>
</evidence>
<dbReference type="Proteomes" id="UP000093514">
    <property type="component" value="Unassembled WGS sequence"/>
</dbReference>